<name>A0A6C2U5C7_PONDE</name>
<gene>
    <name evidence="1" type="ORF">PDESU_03619</name>
</gene>
<dbReference type="Proteomes" id="UP000366872">
    <property type="component" value="Unassembled WGS sequence"/>
</dbReference>
<dbReference type="AlphaFoldDB" id="A0A6C2U5C7"/>
<dbReference type="EMBL" id="CAAHFG010000002">
    <property type="protein sequence ID" value="VGO15039.1"/>
    <property type="molecule type" value="Genomic_DNA"/>
</dbReference>
<reference evidence="1 2" key="1">
    <citation type="submission" date="2019-04" db="EMBL/GenBank/DDBJ databases">
        <authorList>
            <person name="Van Vliet M D."/>
        </authorList>
    </citation>
    <scope>NUCLEOTIDE SEQUENCE [LARGE SCALE GENOMIC DNA]</scope>
    <source>
        <strain evidence="1 2">F1</strain>
    </source>
</reference>
<protein>
    <submittedName>
        <fullName evidence="1">Uncharacterized protein</fullName>
    </submittedName>
</protein>
<evidence type="ECO:0000313" key="2">
    <source>
        <dbReference type="Proteomes" id="UP000366872"/>
    </source>
</evidence>
<organism evidence="1 2">
    <name type="scientific">Pontiella desulfatans</name>
    <dbReference type="NCBI Taxonomy" id="2750659"/>
    <lineage>
        <taxon>Bacteria</taxon>
        <taxon>Pseudomonadati</taxon>
        <taxon>Kiritimatiellota</taxon>
        <taxon>Kiritimatiellia</taxon>
        <taxon>Kiritimatiellales</taxon>
        <taxon>Pontiellaceae</taxon>
        <taxon>Pontiella</taxon>
    </lineage>
</organism>
<proteinExistence type="predicted"/>
<sequence>MTPNENLMQHNLTHNSTEVQQRCIGAIDFFSPARAMADKESSKHEIAETIREDAIDCARKLNFLMIAKKASLPGGIHRENACASQKIAAAVGHYSKGETFEEIGQYLNIGHRQGPSRYSKRFVSWCADKCQELLTAYTPEAVIEICTEQATDSLPLADVLDEFRQQLTDLFFSLHTAAEEFSQKNVEVYATPSLFQKSDVCPINISALL</sequence>
<evidence type="ECO:0000313" key="1">
    <source>
        <dbReference type="EMBL" id="VGO15039.1"/>
    </source>
</evidence>
<dbReference type="RefSeq" id="WP_136080648.1">
    <property type="nucleotide sequence ID" value="NZ_CAAHFG010000002.1"/>
</dbReference>
<accession>A0A6C2U5C7</accession>
<keyword evidence="2" id="KW-1185">Reference proteome</keyword>